<dbReference type="GO" id="GO:0097020">
    <property type="term" value="F:COPII receptor activity"/>
    <property type="evidence" value="ECO:0007669"/>
    <property type="project" value="InterPro"/>
</dbReference>
<dbReference type="AlphaFoldDB" id="A0A1J4JFW4"/>
<dbReference type="Proteomes" id="UP000179807">
    <property type="component" value="Unassembled WGS sequence"/>
</dbReference>
<dbReference type="GO" id="GO:0006888">
    <property type="term" value="P:endoplasmic reticulum to Golgi vesicle-mediated transport"/>
    <property type="evidence" value="ECO:0007669"/>
    <property type="project" value="InterPro"/>
</dbReference>
<evidence type="ECO:0000256" key="1">
    <source>
        <dbReference type="ARBA" id="ARBA00004141"/>
    </source>
</evidence>
<keyword evidence="3 6" id="KW-0812">Transmembrane</keyword>
<evidence type="ECO:0000256" key="3">
    <source>
        <dbReference type="ARBA" id="ARBA00022692"/>
    </source>
</evidence>
<feature type="transmembrane region" description="Helical" evidence="6">
    <location>
        <begin position="95"/>
        <end position="114"/>
    </location>
</feature>
<evidence type="ECO:0000256" key="4">
    <source>
        <dbReference type="ARBA" id="ARBA00022989"/>
    </source>
</evidence>
<dbReference type="RefSeq" id="XP_068351153.1">
    <property type="nucleotide sequence ID" value="XM_068510385.1"/>
</dbReference>
<dbReference type="GeneID" id="94845089"/>
<sequence>MIPIFFISQLIVSLVLIVLILFAFIYSVMPFVEERVSIVKHFARALNIFNFAMGFLLFFTEYGKSVALITIVTNLAWLSVLYHGFPFISLTSIDFILGLIGTLGLHCWWMVIFLETDVSGSFALFLYIAVIWAMPLVCLISLISTDESLGEDNKSRPKSFWASFIEKKLQWVKSMLPHTGDKLD</sequence>
<comment type="similarity">
    <text evidence="2">Belongs to the SVP26 family.</text>
</comment>
<dbReference type="PANTHER" id="PTHR13144:SF0">
    <property type="entry name" value="PROTEIN TEX261"/>
    <property type="match status" value="1"/>
</dbReference>
<dbReference type="GO" id="GO:0000139">
    <property type="term" value="C:Golgi membrane"/>
    <property type="evidence" value="ECO:0007669"/>
    <property type="project" value="TreeGrafter"/>
</dbReference>
<dbReference type="InterPro" id="IPR007277">
    <property type="entry name" value="Svp26/Tex261"/>
</dbReference>
<accession>A0A1J4JFW4</accession>
<organism evidence="7 8">
    <name type="scientific">Tritrichomonas foetus</name>
    <dbReference type="NCBI Taxonomy" id="1144522"/>
    <lineage>
        <taxon>Eukaryota</taxon>
        <taxon>Metamonada</taxon>
        <taxon>Parabasalia</taxon>
        <taxon>Tritrichomonadida</taxon>
        <taxon>Tritrichomonadidae</taxon>
        <taxon>Tritrichomonas</taxon>
    </lineage>
</organism>
<feature type="transmembrane region" description="Helical" evidence="6">
    <location>
        <begin position="41"/>
        <end position="59"/>
    </location>
</feature>
<dbReference type="Pfam" id="PF04148">
    <property type="entry name" value="Erv26"/>
    <property type="match status" value="1"/>
</dbReference>
<evidence type="ECO:0000256" key="6">
    <source>
        <dbReference type="SAM" id="Phobius"/>
    </source>
</evidence>
<keyword evidence="5 6" id="KW-0472">Membrane</keyword>
<protein>
    <recommendedName>
        <fullName evidence="9">Transmembrane adaptor Erv26</fullName>
    </recommendedName>
</protein>
<dbReference type="GO" id="GO:0030134">
    <property type="term" value="C:COPII-coated ER to Golgi transport vesicle"/>
    <property type="evidence" value="ECO:0007669"/>
    <property type="project" value="TreeGrafter"/>
</dbReference>
<feature type="transmembrane region" description="Helical" evidence="6">
    <location>
        <begin position="65"/>
        <end position="83"/>
    </location>
</feature>
<keyword evidence="8" id="KW-1185">Reference proteome</keyword>
<dbReference type="EMBL" id="MLAK01001080">
    <property type="protein sequence ID" value="OHS98016.1"/>
    <property type="molecule type" value="Genomic_DNA"/>
</dbReference>
<feature type="transmembrane region" description="Helical" evidence="6">
    <location>
        <begin position="120"/>
        <end position="143"/>
    </location>
</feature>
<proteinExistence type="inferred from homology"/>
<reference evidence="7" key="1">
    <citation type="submission" date="2016-10" db="EMBL/GenBank/DDBJ databases">
        <authorList>
            <person name="Benchimol M."/>
            <person name="Almeida L.G."/>
            <person name="Vasconcelos A.T."/>
            <person name="Perreira-Neves A."/>
            <person name="Rosa I.A."/>
            <person name="Tasca T."/>
            <person name="Bogo M.R."/>
            <person name="de Souza W."/>
        </authorList>
    </citation>
    <scope>NUCLEOTIDE SEQUENCE [LARGE SCALE GENOMIC DNA]</scope>
    <source>
        <strain evidence="7">K</strain>
    </source>
</reference>
<dbReference type="OrthoDB" id="15490at2759"/>
<keyword evidence="4 6" id="KW-1133">Transmembrane helix</keyword>
<comment type="caution">
    <text evidence="7">The sequence shown here is derived from an EMBL/GenBank/DDBJ whole genome shotgun (WGS) entry which is preliminary data.</text>
</comment>
<dbReference type="PANTHER" id="PTHR13144">
    <property type="entry name" value="TEX261 PROTEIN"/>
    <property type="match status" value="1"/>
</dbReference>
<evidence type="ECO:0000313" key="8">
    <source>
        <dbReference type="Proteomes" id="UP000179807"/>
    </source>
</evidence>
<dbReference type="GO" id="GO:0005789">
    <property type="term" value="C:endoplasmic reticulum membrane"/>
    <property type="evidence" value="ECO:0007669"/>
    <property type="project" value="TreeGrafter"/>
</dbReference>
<feature type="transmembrane region" description="Helical" evidence="6">
    <location>
        <begin position="6"/>
        <end position="29"/>
    </location>
</feature>
<gene>
    <name evidence="7" type="ORF">TRFO_35656</name>
</gene>
<name>A0A1J4JFW4_9EUKA</name>
<evidence type="ECO:0000256" key="2">
    <source>
        <dbReference type="ARBA" id="ARBA00008096"/>
    </source>
</evidence>
<comment type="subcellular location">
    <subcellularLocation>
        <location evidence="1">Membrane</location>
        <topology evidence="1">Multi-pass membrane protein</topology>
    </subcellularLocation>
</comment>
<evidence type="ECO:0000313" key="7">
    <source>
        <dbReference type="EMBL" id="OHS98016.1"/>
    </source>
</evidence>
<evidence type="ECO:0008006" key="9">
    <source>
        <dbReference type="Google" id="ProtNLM"/>
    </source>
</evidence>
<dbReference type="VEuPathDB" id="TrichDB:TRFO_35656"/>
<evidence type="ECO:0000256" key="5">
    <source>
        <dbReference type="ARBA" id="ARBA00023136"/>
    </source>
</evidence>